<dbReference type="Proteomes" id="UP000243468">
    <property type="component" value="Unassembled WGS sequence"/>
</dbReference>
<dbReference type="EMBL" id="FMYO01000008">
    <property type="protein sequence ID" value="SDC54784.1"/>
    <property type="molecule type" value="Genomic_DNA"/>
</dbReference>
<keyword evidence="1" id="KW-1133">Transmembrane helix</keyword>
<dbReference type="AlphaFoldDB" id="A0A1G6MHP1"/>
<evidence type="ECO:0000313" key="3">
    <source>
        <dbReference type="Proteomes" id="UP000243468"/>
    </source>
</evidence>
<dbReference type="InterPro" id="IPR012902">
    <property type="entry name" value="N_methyl_site"/>
</dbReference>
<proteinExistence type="predicted"/>
<feature type="transmembrane region" description="Helical" evidence="1">
    <location>
        <begin position="45"/>
        <end position="66"/>
    </location>
</feature>
<dbReference type="Pfam" id="PF07963">
    <property type="entry name" value="N_methyl"/>
    <property type="match status" value="1"/>
</dbReference>
<keyword evidence="3" id="KW-1185">Reference proteome</keyword>
<dbReference type="PROSITE" id="PS00409">
    <property type="entry name" value="PROKAR_NTER_METHYL"/>
    <property type="match status" value="1"/>
</dbReference>
<feature type="transmembrane region" description="Helical" evidence="1">
    <location>
        <begin position="6"/>
        <end position="25"/>
    </location>
</feature>
<protein>
    <submittedName>
        <fullName evidence="2">Type IV fimbrial biogenesis protein FimT/type IV fimbrial biogenesis protein FimU</fullName>
    </submittedName>
</protein>
<dbReference type="Gene3D" id="3.30.700.10">
    <property type="entry name" value="Glycoprotein, Type 4 Pilin"/>
    <property type="match status" value="1"/>
</dbReference>
<keyword evidence="1" id="KW-0472">Membrane</keyword>
<accession>A0A1G6MHP1</accession>
<dbReference type="NCBIfam" id="TIGR02532">
    <property type="entry name" value="IV_pilin_GFxxxE"/>
    <property type="match status" value="1"/>
</dbReference>
<gene>
    <name evidence="2" type="ORF">SAMN05421732_10845</name>
</gene>
<dbReference type="STRING" id="1226327.SAMN05421732_10845"/>
<evidence type="ECO:0000256" key="1">
    <source>
        <dbReference type="SAM" id="Phobius"/>
    </source>
</evidence>
<sequence>MTVICFFMPFIFICVSFVSWSDIIFTRVKFCCLGESMNKNKGFTLIELMITIAVLAIISTMAVPSFTQTIRKNQLIRDTRDFVDLLAETRSEAIFKQGERVLAVDNSVSTFYKKWVPNHVTKESGDASVTFNRLGQSKITTNGQCFVFKHNSDAALKAYVYVQKGGTVVYNKMATSCPT</sequence>
<evidence type="ECO:0000313" key="2">
    <source>
        <dbReference type="EMBL" id="SDC54784.1"/>
    </source>
</evidence>
<dbReference type="InterPro" id="IPR045584">
    <property type="entry name" value="Pilin-like"/>
</dbReference>
<reference evidence="3" key="1">
    <citation type="submission" date="2016-09" db="EMBL/GenBank/DDBJ databases">
        <authorList>
            <person name="Varghese N."/>
            <person name="Submissions S."/>
        </authorList>
    </citation>
    <scope>NUCLEOTIDE SEQUENCE [LARGE SCALE GENOMIC DNA]</scope>
    <source>
        <strain evidence="3">ANC 4667</strain>
    </source>
</reference>
<keyword evidence="1" id="KW-0812">Transmembrane</keyword>
<organism evidence="2 3">
    <name type="scientific">Acinetobacter kookii</name>
    <dbReference type="NCBI Taxonomy" id="1226327"/>
    <lineage>
        <taxon>Bacteria</taxon>
        <taxon>Pseudomonadati</taxon>
        <taxon>Pseudomonadota</taxon>
        <taxon>Gammaproteobacteria</taxon>
        <taxon>Moraxellales</taxon>
        <taxon>Moraxellaceae</taxon>
        <taxon>Acinetobacter</taxon>
    </lineage>
</organism>
<dbReference type="SUPFAM" id="SSF54523">
    <property type="entry name" value="Pili subunits"/>
    <property type="match status" value="1"/>
</dbReference>
<name>A0A1G6MHP1_9GAMM</name>